<dbReference type="EnsemblMetazoa" id="ACHR002407-RA">
    <property type="protein sequence ID" value="ACHR002407-PA"/>
    <property type="gene ID" value="ACHR002407"/>
</dbReference>
<reference evidence="3" key="1">
    <citation type="submission" date="2013-03" db="EMBL/GenBank/DDBJ databases">
        <title>The Genome Sequence of Anopheles christyi ACHKN1017.</title>
        <authorList>
            <consortium name="The Broad Institute Genomics Platform"/>
            <person name="Neafsey D.E."/>
            <person name="Besansky N."/>
            <person name="Walker B."/>
            <person name="Young S.K."/>
            <person name="Zeng Q."/>
            <person name="Gargeya S."/>
            <person name="Fitzgerald M."/>
            <person name="Haas B."/>
            <person name="Abouelleil A."/>
            <person name="Allen A.W."/>
            <person name="Alvarado L."/>
            <person name="Arachchi H.M."/>
            <person name="Berlin A.M."/>
            <person name="Chapman S.B."/>
            <person name="Gainer-Dewar J."/>
            <person name="Goldberg J."/>
            <person name="Griggs A."/>
            <person name="Gujja S."/>
            <person name="Hansen M."/>
            <person name="Howarth C."/>
            <person name="Imamovic A."/>
            <person name="Ireland A."/>
            <person name="Larimer J."/>
            <person name="McCowan C."/>
            <person name="Murphy C."/>
            <person name="Pearson M."/>
            <person name="Poon T.W."/>
            <person name="Priest M."/>
            <person name="Roberts A."/>
            <person name="Saif S."/>
            <person name="Shea T."/>
            <person name="Sisk P."/>
            <person name="Sykes S."/>
            <person name="Wortman J."/>
            <person name="Nusbaum C."/>
            <person name="Birren B."/>
        </authorList>
    </citation>
    <scope>NUCLEOTIDE SEQUENCE [LARGE SCALE GENOMIC DNA]</scope>
    <source>
        <strain evidence="3">ACHKN1017</strain>
    </source>
</reference>
<accession>A0A182JV75</accession>
<name>A0A182JV75_9DIPT</name>
<sequence length="656" mass="70448">MSKLCCNNPKNLFCFVCGLYTPSHHKRSIMTRPLLQAYEAHFKVRTSQENYLQGPPSVCNPCNNALLRWQNGMCPKPELPFAIPMLWSAPSDHLTDCYFCLTRAALSKDGKPVSKQNPAIVYPSVKSAIRPKIFQSLMPHPVHCTISTPPAANGKMVSGDNIKMIALNTNAKFNDSAAAMQQQQQQQQQKQIFTRHSLPILQPAPVSVQLKTVPNATSSGGVKRKADPNIGVTYGVTKVRLRNSEPSVVLEKTEKLLPSKLPAAGILRRLTTGTNEPPKILNVFSLNKNAVNCDTKQFILPAMKPQPKSQRPETIEIDDEAEEMQRKDAKEHNLEEQRLPKAVQIKQEKEAAGSITAQPPTVPQQIAEVKVVKVERQSPTGVEQKAASLNTKRPGFINLCDLATSSTTNGMMVVKMPPVTETQQTAPVLTAAKVVTSSSSVATTPDSTGGSSAEPEDQPHRITQSELILLLRELELPKEKSAILIDRLKKWNLLAIELVGSNRSRASDAANGANTVVSSQQSTVSSPPPVSSAPAVSAAAAAAAAVAAVAAAATTVAVSTSATMPATTRIQCGQFTGTVTSLSKMKDLQVRSTRAGISKPPIKTSSANGSNTRPNIVIKQGGETKSVPKVITTSVTTRSAKIAQIKQNCNPASKIK</sequence>
<feature type="region of interest" description="Disordered" evidence="1">
    <location>
        <begin position="592"/>
        <end position="615"/>
    </location>
</feature>
<evidence type="ECO:0000313" key="3">
    <source>
        <dbReference type="Proteomes" id="UP000075881"/>
    </source>
</evidence>
<organism evidence="2 3">
    <name type="scientific">Anopheles christyi</name>
    <dbReference type="NCBI Taxonomy" id="43041"/>
    <lineage>
        <taxon>Eukaryota</taxon>
        <taxon>Metazoa</taxon>
        <taxon>Ecdysozoa</taxon>
        <taxon>Arthropoda</taxon>
        <taxon>Hexapoda</taxon>
        <taxon>Insecta</taxon>
        <taxon>Pterygota</taxon>
        <taxon>Neoptera</taxon>
        <taxon>Endopterygota</taxon>
        <taxon>Diptera</taxon>
        <taxon>Nematocera</taxon>
        <taxon>Culicoidea</taxon>
        <taxon>Culicidae</taxon>
        <taxon>Anophelinae</taxon>
        <taxon>Anopheles</taxon>
    </lineage>
</organism>
<keyword evidence="3" id="KW-1185">Reference proteome</keyword>
<dbReference type="AlphaFoldDB" id="A0A182JV75"/>
<feature type="compositionally biased region" description="Polar residues" evidence="1">
    <location>
        <begin position="603"/>
        <end position="614"/>
    </location>
</feature>
<protein>
    <submittedName>
        <fullName evidence="2">Uncharacterized protein</fullName>
    </submittedName>
</protein>
<dbReference type="STRING" id="43041.A0A182JV75"/>
<feature type="compositionally biased region" description="Low complexity" evidence="1">
    <location>
        <begin position="435"/>
        <end position="448"/>
    </location>
</feature>
<reference evidence="2" key="2">
    <citation type="submission" date="2020-05" db="UniProtKB">
        <authorList>
            <consortium name="EnsemblMetazoa"/>
        </authorList>
    </citation>
    <scope>IDENTIFICATION</scope>
    <source>
        <strain evidence="2">ACHKN1017</strain>
    </source>
</reference>
<proteinExistence type="predicted"/>
<dbReference type="Proteomes" id="UP000075881">
    <property type="component" value="Unassembled WGS sequence"/>
</dbReference>
<evidence type="ECO:0000256" key="1">
    <source>
        <dbReference type="SAM" id="MobiDB-lite"/>
    </source>
</evidence>
<feature type="region of interest" description="Disordered" evidence="1">
    <location>
        <begin position="435"/>
        <end position="460"/>
    </location>
</feature>
<dbReference type="VEuPathDB" id="VectorBase:ACHR002407"/>
<evidence type="ECO:0000313" key="2">
    <source>
        <dbReference type="EnsemblMetazoa" id="ACHR002407-PA"/>
    </source>
</evidence>